<organism evidence="1 2">
    <name type="scientific">Gymnopilus dilepis</name>
    <dbReference type="NCBI Taxonomy" id="231916"/>
    <lineage>
        <taxon>Eukaryota</taxon>
        <taxon>Fungi</taxon>
        <taxon>Dikarya</taxon>
        <taxon>Basidiomycota</taxon>
        <taxon>Agaricomycotina</taxon>
        <taxon>Agaricomycetes</taxon>
        <taxon>Agaricomycetidae</taxon>
        <taxon>Agaricales</taxon>
        <taxon>Agaricineae</taxon>
        <taxon>Hymenogastraceae</taxon>
        <taxon>Gymnopilus</taxon>
    </lineage>
</organism>
<feature type="non-terminal residue" evidence="1">
    <location>
        <position position="1"/>
    </location>
</feature>
<keyword evidence="2" id="KW-1185">Reference proteome</keyword>
<evidence type="ECO:0000313" key="1">
    <source>
        <dbReference type="EMBL" id="PPQ68564.1"/>
    </source>
</evidence>
<evidence type="ECO:0000313" key="2">
    <source>
        <dbReference type="Proteomes" id="UP000284706"/>
    </source>
</evidence>
<reference evidence="1 2" key="1">
    <citation type="journal article" date="2018" name="Evol. Lett.">
        <title>Horizontal gene cluster transfer increased hallucinogenic mushroom diversity.</title>
        <authorList>
            <person name="Reynolds H.T."/>
            <person name="Vijayakumar V."/>
            <person name="Gluck-Thaler E."/>
            <person name="Korotkin H.B."/>
            <person name="Matheny P.B."/>
            <person name="Slot J.C."/>
        </authorList>
    </citation>
    <scope>NUCLEOTIDE SEQUENCE [LARGE SCALE GENOMIC DNA]</scope>
    <source>
        <strain evidence="1 2">SRW20</strain>
    </source>
</reference>
<accession>A0A409VQN7</accession>
<dbReference type="EMBL" id="NHYE01005593">
    <property type="protein sequence ID" value="PPQ68564.1"/>
    <property type="molecule type" value="Genomic_DNA"/>
</dbReference>
<proteinExistence type="predicted"/>
<dbReference type="AlphaFoldDB" id="A0A409VQN7"/>
<sequence>YYHNSPSSSIPHATHHLKDHLIRTQALQRRGFALQNTSRTLSSATHMALSPKWSLLPALDEQELDGWRSRRVMSWRVFSCLGGCISIASDSRAY</sequence>
<comment type="caution">
    <text evidence="1">The sequence shown here is derived from an EMBL/GenBank/DDBJ whole genome shotgun (WGS) entry which is preliminary data.</text>
</comment>
<gene>
    <name evidence="1" type="ORF">CVT26_003374</name>
</gene>
<dbReference type="InParanoid" id="A0A409VQN7"/>
<name>A0A409VQN7_9AGAR</name>
<protein>
    <submittedName>
        <fullName evidence="1">Uncharacterized protein</fullName>
    </submittedName>
</protein>
<dbReference type="Proteomes" id="UP000284706">
    <property type="component" value="Unassembled WGS sequence"/>
</dbReference>